<dbReference type="EnsemblMetazoa" id="CLYHEMT004265.1">
    <property type="protein sequence ID" value="CLYHEMP004265.1"/>
    <property type="gene ID" value="CLYHEMG004265"/>
</dbReference>
<protein>
    <submittedName>
        <fullName evidence="1">Uncharacterized protein</fullName>
    </submittedName>
</protein>
<sequence length="105" mass="12227">LLVAVQLQFIFKAILKLVNNPKSYPSRRHRDFNMDGFEMEHDQLLADILQDYDLVPNFPTHIDGKMLDQIWTHKELVHEYGIEVIRKCVNLSDHDGVKLSLTLLA</sequence>
<reference evidence="1" key="1">
    <citation type="submission" date="2021-01" db="UniProtKB">
        <authorList>
            <consortium name="EnsemblMetazoa"/>
        </authorList>
    </citation>
    <scope>IDENTIFICATION</scope>
</reference>
<dbReference type="SUPFAM" id="SSF56219">
    <property type="entry name" value="DNase I-like"/>
    <property type="match status" value="1"/>
</dbReference>
<evidence type="ECO:0000313" key="1">
    <source>
        <dbReference type="EnsemblMetazoa" id="CLYHEMP004265.1"/>
    </source>
</evidence>
<name>A0A7M5V643_9CNID</name>
<proteinExistence type="predicted"/>
<dbReference type="Proteomes" id="UP000594262">
    <property type="component" value="Unplaced"/>
</dbReference>
<organism evidence="1 2">
    <name type="scientific">Clytia hemisphaerica</name>
    <dbReference type="NCBI Taxonomy" id="252671"/>
    <lineage>
        <taxon>Eukaryota</taxon>
        <taxon>Metazoa</taxon>
        <taxon>Cnidaria</taxon>
        <taxon>Hydrozoa</taxon>
        <taxon>Hydroidolina</taxon>
        <taxon>Leptothecata</taxon>
        <taxon>Obeliida</taxon>
        <taxon>Clytiidae</taxon>
        <taxon>Clytia</taxon>
    </lineage>
</organism>
<dbReference type="InterPro" id="IPR036691">
    <property type="entry name" value="Endo/exonu/phosph_ase_sf"/>
</dbReference>
<dbReference type="AlphaFoldDB" id="A0A7M5V643"/>
<evidence type="ECO:0000313" key="2">
    <source>
        <dbReference type="Proteomes" id="UP000594262"/>
    </source>
</evidence>
<accession>A0A7M5V643</accession>
<keyword evidence="2" id="KW-1185">Reference proteome</keyword>